<dbReference type="Proteomes" id="UP000792457">
    <property type="component" value="Unassembled WGS sequence"/>
</dbReference>
<accession>A0A8K0KK60</accession>
<keyword evidence="2" id="KW-1185">Reference proteome</keyword>
<sequence length="125" mass="14121">MGPGGIDRDTRETFLCVVDQRDASTLREAIERFVKKGTCIETAIAKISHVVIPRESSTLRNQQGASNAWRMPQYNSNMSCRLQRMKRNKGDGGRDLLLGVTPMRYILSPRKSGSESFTAEQFLRQ</sequence>
<evidence type="ECO:0000313" key="2">
    <source>
        <dbReference type="Proteomes" id="UP000792457"/>
    </source>
</evidence>
<protein>
    <submittedName>
        <fullName evidence="1">Uncharacterized protein</fullName>
    </submittedName>
</protein>
<evidence type="ECO:0000313" key="1">
    <source>
        <dbReference type="EMBL" id="KAG8235361.1"/>
    </source>
</evidence>
<name>A0A8K0KK60_LADFU</name>
<reference evidence="1" key="2">
    <citation type="submission" date="2017-10" db="EMBL/GenBank/DDBJ databases">
        <title>Ladona fulva Genome sequencing and assembly.</title>
        <authorList>
            <person name="Murali S."/>
            <person name="Richards S."/>
            <person name="Bandaranaike D."/>
            <person name="Bellair M."/>
            <person name="Blankenburg K."/>
            <person name="Chao H."/>
            <person name="Dinh H."/>
            <person name="Doddapaneni H."/>
            <person name="Dugan-Rocha S."/>
            <person name="Elkadiri S."/>
            <person name="Gnanaolivu R."/>
            <person name="Hernandez B."/>
            <person name="Skinner E."/>
            <person name="Javaid M."/>
            <person name="Lee S."/>
            <person name="Li M."/>
            <person name="Ming W."/>
            <person name="Munidasa M."/>
            <person name="Muniz J."/>
            <person name="Nguyen L."/>
            <person name="Hughes D."/>
            <person name="Osuji N."/>
            <person name="Pu L.-L."/>
            <person name="Puazo M."/>
            <person name="Qu C."/>
            <person name="Quiroz J."/>
            <person name="Raj R."/>
            <person name="Weissenberger G."/>
            <person name="Xin Y."/>
            <person name="Zou X."/>
            <person name="Han Y."/>
            <person name="Worley K."/>
            <person name="Muzny D."/>
            <person name="Gibbs R."/>
        </authorList>
    </citation>
    <scope>NUCLEOTIDE SEQUENCE</scope>
    <source>
        <strain evidence="1">Sampled in the wild</strain>
    </source>
</reference>
<dbReference type="AlphaFoldDB" id="A0A8K0KK60"/>
<reference evidence="1" key="1">
    <citation type="submission" date="2013-04" db="EMBL/GenBank/DDBJ databases">
        <authorList>
            <person name="Qu J."/>
            <person name="Murali S.C."/>
            <person name="Bandaranaike D."/>
            <person name="Bellair M."/>
            <person name="Blankenburg K."/>
            <person name="Chao H."/>
            <person name="Dinh H."/>
            <person name="Doddapaneni H."/>
            <person name="Downs B."/>
            <person name="Dugan-Rocha S."/>
            <person name="Elkadiri S."/>
            <person name="Gnanaolivu R.D."/>
            <person name="Hernandez B."/>
            <person name="Javaid M."/>
            <person name="Jayaseelan J.C."/>
            <person name="Lee S."/>
            <person name="Li M."/>
            <person name="Ming W."/>
            <person name="Munidasa M."/>
            <person name="Muniz J."/>
            <person name="Nguyen L."/>
            <person name="Ongeri F."/>
            <person name="Osuji N."/>
            <person name="Pu L.-L."/>
            <person name="Puazo M."/>
            <person name="Qu C."/>
            <person name="Quiroz J."/>
            <person name="Raj R."/>
            <person name="Weissenberger G."/>
            <person name="Xin Y."/>
            <person name="Zou X."/>
            <person name="Han Y."/>
            <person name="Richards S."/>
            <person name="Worley K."/>
            <person name="Muzny D."/>
            <person name="Gibbs R."/>
        </authorList>
    </citation>
    <scope>NUCLEOTIDE SEQUENCE</scope>
    <source>
        <strain evidence="1">Sampled in the wild</strain>
    </source>
</reference>
<organism evidence="1 2">
    <name type="scientific">Ladona fulva</name>
    <name type="common">Scarce chaser dragonfly</name>
    <name type="synonym">Libellula fulva</name>
    <dbReference type="NCBI Taxonomy" id="123851"/>
    <lineage>
        <taxon>Eukaryota</taxon>
        <taxon>Metazoa</taxon>
        <taxon>Ecdysozoa</taxon>
        <taxon>Arthropoda</taxon>
        <taxon>Hexapoda</taxon>
        <taxon>Insecta</taxon>
        <taxon>Pterygota</taxon>
        <taxon>Palaeoptera</taxon>
        <taxon>Odonata</taxon>
        <taxon>Epiprocta</taxon>
        <taxon>Anisoptera</taxon>
        <taxon>Libelluloidea</taxon>
        <taxon>Libellulidae</taxon>
        <taxon>Ladona</taxon>
    </lineage>
</organism>
<gene>
    <name evidence="1" type="ORF">J437_LFUL015368</name>
</gene>
<dbReference type="EMBL" id="KZ308903">
    <property type="protein sequence ID" value="KAG8235361.1"/>
    <property type="molecule type" value="Genomic_DNA"/>
</dbReference>
<proteinExistence type="predicted"/>
<comment type="caution">
    <text evidence="1">The sequence shown here is derived from an EMBL/GenBank/DDBJ whole genome shotgun (WGS) entry which is preliminary data.</text>
</comment>